<dbReference type="GO" id="GO:0015689">
    <property type="term" value="P:molybdate ion transport"/>
    <property type="evidence" value="ECO:0007669"/>
    <property type="project" value="TreeGrafter"/>
</dbReference>
<dbReference type="InterPro" id="IPR050682">
    <property type="entry name" value="ModA/WtpA"/>
</dbReference>
<name>F7NEX2_9FIRM</name>
<dbReference type="GO" id="GO:0030973">
    <property type="term" value="F:molybdate ion binding"/>
    <property type="evidence" value="ECO:0007669"/>
    <property type="project" value="TreeGrafter"/>
</dbReference>
<dbReference type="PROSITE" id="PS51318">
    <property type="entry name" value="TAT"/>
    <property type="match status" value="1"/>
</dbReference>
<dbReference type="PANTHER" id="PTHR30632:SF0">
    <property type="entry name" value="SULFATE-BINDING PROTEIN"/>
    <property type="match status" value="1"/>
</dbReference>
<dbReference type="InterPro" id="IPR006311">
    <property type="entry name" value="TAT_signal"/>
</dbReference>
<keyword evidence="2" id="KW-1185">Reference proteome</keyword>
<dbReference type="RefSeq" id="WP_004092660.1">
    <property type="nucleotide sequence ID" value="NZ_AFGF01000017.1"/>
</dbReference>
<dbReference type="eggNOG" id="COG0725">
    <property type="taxonomic scope" value="Bacteria"/>
</dbReference>
<dbReference type="Proteomes" id="UP000003240">
    <property type="component" value="Unassembled WGS sequence"/>
</dbReference>
<reference evidence="1 2" key="1">
    <citation type="journal article" date="2011" name="EMBO J.">
        <title>Structural diversity of bacterial flagellar motors.</title>
        <authorList>
            <person name="Chen S."/>
            <person name="Beeby M."/>
            <person name="Murphy G.E."/>
            <person name="Leadbetter J.R."/>
            <person name="Hendrixson D.R."/>
            <person name="Briegel A."/>
            <person name="Li Z."/>
            <person name="Shi J."/>
            <person name="Tocheva E.I."/>
            <person name="Muller A."/>
            <person name="Dobro M.J."/>
            <person name="Jensen G.J."/>
        </authorList>
    </citation>
    <scope>NUCLEOTIDE SEQUENCE [LARGE SCALE GENOMIC DNA]</scope>
    <source>
        <strain evidence="1 2">DSM 6540</strain>
    </source>
</reference>
<evidence type="ECO:0000313" key="1">
    <source>
        <dbReference type="EMBL" id="EGO65533.1"/>
    </source>
</evidence>
<dbReference type="EMBL" id="AFGF01000017">
    <property type="protein sequence ID" value="EGO65533.1"/>
    <property type="molecule type" value="Genomic_DNA"/>
</dbReference>
<dbReference type="STRING" id="1009370.ALO_02946"/>
<gene>
    <name evidence="1" type="ORF">ALO_02946</name>
</gene>
<dbReference type="InterPro" id="IPR019546">
    <property type="entry name" value="TAT_signal_bac_arc"/>
</dbReference>
<organism evidence="1 2">
    <name type="scientific">Acetonema longum DSM 6540</name>
    <dbReference type="NCBI Taxonomy" id="1009370"/>
    <lineage>
        <taxon>Bacteria</taxon>
        <taxon>Bacillati</taxon>
        <taxon>Bacillota</taxon>
        <taxon>Negativicutes</taxon>
        <taxon>Acetonemataceae</taxon>
        <taxon>Acetonema</taxon>
    </lineage>
</organism>
<proteinExistence type="predicted"/>
<dbReference type="SUPFAM" id="SSF53850">
    <property type="entry name" value="Periplasmic binding protein-like II"/>
    <property type="match status" value="1"/>
</dbReference>
<dbReference type="PANTHER" id="PTHR30632">
    <property type="entry name" value="MOLYBDATE-BINDING PERIPLASMIC PROTEIN"/>
    <property type="match status" value="1"/>
</dbReference>
<dbReference type="Pfam" id="PF13531">
    <property type="entry name" value="SBP_bac_11"/>
    <property type="match status" value="1"/>
</dbReference>
<dbReference type="Pfam" id="PF10518">
    <property type="entry name" value="TAT_signal"/>
    <property type="match status" value="1"/>
</dbReference>
<accession>F7NEX2</accession>
<dbReference type="Gene3D" id="3.40.190.10">
    <property type="entry name" value="Periplasmic binding protein-like II"/>
    <property type="match status" value="2"/>
</dbReference>
<comment type="caution">
    <text evidence="1">The sequence shown here is derived from an EMBL/GenBank/DDBJ whole genome shotgun (WGS) entry which is preliminary data.</text>
</comment>
<dbReference type="NCBIfam" id="TIGR01409">
    <property type="entry name" value="TAT_signal_seq"/>
    <property type="match status" value="1"/>
</dbReference>
<sequence length="281" mass="29931">MMEDKKEGLSRRSFLKAGIGAAAAASVSGLMLAGRFQENSLQVWSCGGLAEAFTEANGLYEQKNGIRINYTGAFAAALGKSLLGGAVTEVFAGRVLQLAQTLRNDNKMLYFKPLCFTEYVLITPLGNPAGIQSVQDLVRPGVRVILPLGASPPGGDAVMGILKKANVGQAVLKNMIEKESCVIKMMPAIINGKGEASIVERRLTRQAAFAGKVEVLPIPEALFPPGPLTFTIGVMKYAKDRVLADDYVNFICSGEAQAIFERHGFIPAISAKGRILVETLG</sequence>
<dbReference type="AlphaFoldDB" id="F7NEX2"/>
<evidence type="ECO:0000313" key="2">
    <source>
        <dbReference type="Proteomes" id="UP000003240"/>
    </source>
</evidence>
<protein>
    <submittedName>
        <fullName evidence="1">Putative molybdenum ABC transporter, solute-binding protein</fullName>
    </submittedName>
</protein>